<reference evidence="2 3" key="1">
    <citation type="submission" date="2019-04" db="EMBL/GenBank/DDBJ databases">
        <title>Natronomonas sp. F20-122 a newhaloarchaeon isolated from a saline saltern of Isla Bacuta, Huelva, Spain.</title>
        <authorList>
            <person name="Duran-Viseras A."/>
            <person name="Sanchez-Porro C."/>
            <person name="Ventosa A."/>
        </authorList>
    </citation>
    <scope>NUCLEOTIDE SEQUENCE [LARGE SCALE GENOMIC DNA]</scope>
    <source>
        <strain evidence="2 3">F20-122</strain>
    </source>
</reference>
<name>A0A4V5ZNH4_9EURY</name>
<feature type="compositionally biased region" description="Low complexity" evidence="1">
    <location>
        <begin position="178"/>
        <end position="187"/>
    </location>
</feature>
<evidence type="ECO:0000313" key="3">
    <source>
        <dbReference type="Proteomes" id="UP000308037"/>
    </source>
</evidence>
<gene>
    <name evidence="2" type="ORF">DM868_11195</name>
</gene>
<comment type="caution">
    <text evidence="2">The sequence shown here is derived from an EMBL/GenBank/DDBJ whole genome shotgun (WGS) entry which is preliminary data.</text>
</comment>
<evidence type="ECO:0000313" key="2">
    <source>
        <dbReference type="EMBL" id="TKR25323.1"/>
    </source>
</evidence>
<keyword evidence="3" id="KW-1185">Reference proteome</keyword>
<dbReference type="AlphaFoldDB" id="A0A4V5ZNH4"/>
<feature type="region of interest" description="Disordered" evidence="1">
    <location>
        <begin position="178"/>
        <end position="203"/>
    </location>
</feature>
<dbReference type="Proteomes" id="UP000308037">
    <property type="component" value="Unassembled WGS sequence"/>
</dbReference>
<evidence type="ECO:0000256" key="1">
    <source>
        <dbReference type="SAM" id="MobiDB-lite"/>
    </source>
</evidence>
<protein>
    <recommendedName>
        <fullName evidence="4">DUF1102 domain-containing protein</fullName>
    </recommendedName>
</protein>
<accession>A0A4V5ZNH4</accession>
<dbReference type="EMBL" id="QKNX01000004">
    <property type="protein sequence ID" value="TKR25323.1"/>
    <property type="molecule type" value="Genomic_DNA"/>
</dbReference>
<evidence type="ECO:0008006" key="4">
    <source>
        <dbReference type="Google" id="ProtNLM"/>
    </source>
</evidence>
<sequence>MGLLATGSGAAFSSAAFQNSVNPGADFRIVAAAQTIVRRGPAFEDGEDSELDDWAQDEFLNFDELNPGDLPAAGANENQNDGLDVSLARQNSASEIRFSNFLEIDNTGTTEVSIGTTYAIDDGGEVSGYAQDGTTGWFNDDYVDDLGNDNLSRLDVLKMFKFEIPGNRLGDLANESGGSNLLLSPSPDDAETNGWTDGTEEEPSDFVTLGAGESITVDLVTELTGDQVSILANEAASATGNPFNGNETDDFQLLDSVFVGTED</sequence>
<proteinExistence type="predicted"/>
<dbReference type="RefSeq" id="WP_137276962.1">
    <property type="nucleotide sequence ID" value="NZ_QKNX01000004.1"/>
</dbReference>
<organism evidence="2 3">
    <name type="scientific">Natronomonas salsuginis</name>
    <dbReference type="NCBI Taxonomy" id="2217661"/>
    <lineage>
        <taxon>Archaea</taxon>
        <taxon>Methanobacteriati</taxon>
        <taxon>Methanobacteriota</taxon>
        <taxon>Stenosarchaea group</taxon>
        <taxon>Halobacteria</taxon>
        <taxon>Halobacteriales</taxon>
        <taxon>Natronomonadaceae</taxon>
        <taxon>Natronomonas</taxon>
    </lineage>
</organism>